<dbReference type="InterPro" id="IPR000073">
    <property type="entry name" value="AB_hydrolase_1"/>
</dbReference>
<dbReference type="SUPFAM" id="SSF53474">
    <property type="entry name" value="alpha/beta-Hydrolases"/>
    <property type="match status" value="1"/>
</dbReference>
<dbReference type="Pfam" id="PF00561">
    <property type="entry name" value="Abhydrolase_1"/>
    <property type="match status" value="1"/>
</dbReference>
<feature type="domain" description="AB hydrolase-1" evidence="2">
    <location>
        <begin position="83"/>
        <end position="318"/>
    </location>
</feature>
<gene>
    <name evidence="3" type="ORF">MKAN_29130</name>
</gene>
<dbReference type="KEGG" id="mkn:MKAN_29130"/>
<dbReference type="PRINTS" id="PR00111">
    <property type="entry name" value="ABHYDROLASE"/>
</dbReference>
<dbReference type="HOGENOM" id="CLU_020336_13_3_11"/>
<dbReference type="AlphaFoldDB" id="U5WZD0"/>
<dbReference type="PRINTS" id="PR00412">
    <property type="entry name" value="EPOXHYDRLASE"/>
</dbReference>
<dbReference type="EMBL" id="CP006836">
    <property type="protein sequence ID" value="AGZ54573.1"/>
    <property type="molecule type" value="Genomic_DNA"/>
</dbReference>
<dbReference type="InterPro" id="IPR000639">
    <property type="entry name" value="Epox_hydrolase-like"/>
</dbReference>
<name>U5WZD0_MYCKA</name>
<dbReference type="GO" id="GO:0016787">
    <property type="term" value="F:hydrolase activity"/>
    <property type="evidence" value="ECO:0007669"/>
    <property type="project" value="UniProtKB-KW"/>
</dbReference>
<geneLocation type="plasmid" evidence="3 4">
    <name>pMK12478</name>
</geneLocation>
<evidence type="ECO:0000313" key="3">
    <source>
        <dbReference type="EMBL" id="AGZ54573.1"/>
    </source>
</evidence>
<keyword evidence="1 3" id="KW-0378">Hydrolase</keyword>
<evidence type="ECO:0000256" key="1">
    <source>
        <dbReference type="ARBA" id="ARBA00022801"/>
    </source>
</evidence>
<dbReference type="Proteomes" id="UP000017786">
    <property type="component" value="Plasmid pMK12478"/>
</dbReference>
<evidence type="ECO:0000259" key="2">
    <source>
        <dbReference type="Pfam" id="PF00561"/>
    </source>
</evidence>
<dbReference type="Gene3D" id="3.40.50.1820">
    <property type="entry name" value="alpha/beta hydrolase"/>
    <property type="match status" value="1"/>
</dbReference>
<dbReference type="PANTHER" id="PTHR43329">
    <property type="entry name" value="EPOXIDE HYDROLASE"/>
    <property type="match status" value="1"/>
</dbReference>
<dbReference type="NCBIfam" id="NF002043">
    <property type="entry name" value="PRK00870.1"/>
    <property type="match status" value="1"/>
</dbReference>
<protein>
    <submittedName>
        <fullName evidence="3">Alpha/beta hydrolase</fullName>
    </submittedName>
</protein>
<proteinExistence type="predicted"/>
<dbReference type="InterPro" id="IPR029058">
    <property type="entry name" value="AB_hydrolase_fold"/>
</dbReference>
<reference evidence="3 4" key="1">
    <citation type="submission" date="2013-10" db="EMBL/GenBank/DDBJ databases">
        <title>Genome sequence of Mycobacterium kansasii.</title>
        <authorList>
            <consortium name="McGill University Mycobacterium genome consortium"/>
            <person name="Veyrier F.J."/>
            <person name="Behr M.A."/>
        </authorList>
    </citation>
    <scope>NUCLEOTIDE SEQUENCE [LARGE SCALE GENOMIC DNA]</scope>
    <source>
        <strain evidence="3 4">ATCC 12478</strain>
        <plasmid evidence="4">Plasmid pMK12478</plasmid>
    </source>
</reference>
<sequence length="332" mass="36503">MARSVRVIAAPTAESLTLPFGTLHHDHLPHTWSCPMSVGLPEVFRTPEGRFAHLPGYDFTPHYVDVDGLRIHYLDEGPREGTPIVCFHGEPSWVYLYRKMIGPLVAAGHRVIAPDYAGFGRSDKPTDPNWYTFDRHVQIVSAVLDRLDVQQATAVVQDWGGPIGLRWAVEHSDRVAALAIFNTGLFTGRVSKGFLSWREFAEKNPDLPVGMVIQGATATDLADDVVAAYDAPFPTPESKAGAARFPLLVPITGDDVGANEMRAVIDQLSRWQKPALVAFSDQDPIFPFPRAGQVFCDLIPGAIDQVRIEGASHFLQEDRGELLAHEVLKVAP</sequence>
<organism evidence="3 4">
    <name type="scientific">Mycobacterium kansasii ATCC 12478</name>
    <dbReference type="NCBI Taxonomy" id="557599"/>
    <lineage>
        <taxon>Bacteria</taxon>
        <taxon>Bacillati</taxon>
        <taxon>Actinomycetota</taxon>
        <taxon>Actinomycetes</taxon>
        <taxon>Mycobacteriales</taxon>
        <taxon>Mycobacteriaceae</taxon>
        <taxon>Mycobacterium</taxon>
    </lineage>
</organism>
<dbReference type="eggNOG" id="COG0596">
    <property type="taxonomic scope" value="Bacteria"/>
</dbReference>
<keyword evidence="3" id="KW-0614">Plasmid</keyword>
<evidence type="ECO:0000313" key="4">
    <source>
        <dbReference type="Proteomes" id="UP000017786"/>
    </source>
</evidence>
<accession>U5WZD0</accession>